<protein>
    <submittedName>
        <fullName evidence="7">TIGR00297 family protein</fullName>
    </submittedName>
</protein>
<evidence type="ECO:0000256" key="6">
    <source>
        <dbReference type="SAM" id="Phobius"/>
    </source>
</evidence>
<dbReference type="AlphaFoldDB" id="A0A1E5QNK8"/>
<dbReference type="RefSeq" id="WP_069966122.1">
    <property type="nucleotide sequence ID" value="NZ_CM124774.1"/>
</dbReference>
<feature type="transmembrane region" description="Helical" evidence="6">
    <location>
        <begin position="182"/>
        <end position="210"/>
    </location>
</feature>
<gene>
    <name evidence="7" type="ORF">BH720_05260</name>
</gene>
<evidence type="ECO:0000313" key="7">
    <source>
        <dbReference type="EMBL" id="OEJ76246.1"/>
    </source>
</evidence>
<feature type="transmembrane region" description="Helical" evidence="6">
    <location>
        <begin position="231"/>
        <end position="254"/>
    </location>
</feature>
<accession>A0A1E5QNK8</accession>
<evidence type="ECO:0000256" key="3">
    <source>
        <dbReference type="ARBA" id="ARBA00022692"/>
    </source>
</evidence>
<evidence type="ECO:0000256" key="2">
    <source>
        <dbReference type="ARBA" id="ARBA00009012"/>
    </source>
</evidence>
<feature type="transmembrane region" description="Helical" evidence="6">
    <location>
        <begin position="12"/>
        <end position="29"/>
    </location>
</feature>
<comment type="similarity">
    <text evidence="2">Belongs to the TMEM19 family.</text>
</comment>
<dbReference type="OrthoDB" id="539948at2"/>
<dbReference type="GO" id="GO:0016020">
    <property type="term" value="C:membrane"/>
    <property type="evidence" value="ECO:0007669"/>
    <property type="project" value="UniProtKB-SubCell"/>
</dbReference>
<dbReference type="PANTHER" id="PTHR13353:SF5">
    <property type="entry name" value="TRANSMEMBRANE PROTEIN 19"/>
    <property type="match status" value="1"/>
</dbReference>
<evidence type="ECO:0000256" key="4">
    <source>
        <dbReference type="ARBA" id="ARBA00022989"/>
    </source>
</evidence>
<sequence>MLSLILSLNPWPFGAILNTLLLGIAALVPKKLLTPAGYLHAWILGVIIWGTLGWPGYLVVAFYFIVGSGVTRIGMAEKEAAGIAEKRSGARGPENVWGSALTAALCALGTLIPTANTPQILSLLLLGYVASFSTKLSDTCASEVGKAYGKRTFLITTLQPVARGTEGAVSLEGTLAGVAGSAAIALVGWGAGLITGGGVLLCLVAAFIATNLESLIGATLQTQVSWLTNEVVNIINTLIGAIAAIVLALAWQFWIAS</sequence>
<name>A0A1E5QNK8_9CYAN</name>
<dbReference type="STRING" id="1781255.BH720_05260"/>
<evidence type="ECO:0000256" key="1">
    <source>
        <dbReference type="ARBA" id="ARBA00004141"/>
    </source>
</evidence>
<dbReference type="NCBIfam" id="TIGR00297">
    <property type="entry name" value="TIGR00297 family protein"/>
    <property type="match status" value="1"/>
</dbReference>
<feature type="transmembrane region" description="Helical" evidence="6">
    <location>
        <begin position="41"/>
        <end position="66"/>
    </location>
</feature>
<dbReference type="InterPro" id="IPR002794">
    <property type="entry name" value="DUF92_TMEM19"/>
</dbReference>
<keyword evidence="5 6" id="KW-0472">Membrane</keyword>
<keyword evidence="4 6" id="KW-1133">Transmembrane helix</keyword>
<organism evidence="7">
    <name type="scientific">Desertifilum tharense IPPAS B-1220</name>
    <dbReference type="NCBI Taxonomy" id="1781255"/>
    <lineage>
        <taxon>Bacteria</taxon>
        <taxon>Bacillati</taxon>
        <taxon>Cyanobacteriota</taxon>
        <taxon>Cyanophyceae</taxon>
        <taxon>Desertifilales</taxon>
        <taxon>Desertifilaceae</taxon>
        <taxon>Desertifilum</taxon>
    </lineage>
</organism>
<proteinExistence type="inferred from homology"/>
<comment type="caution">
    <text evidence="7">The sequence shown here is derived from an EMBL/GenBank/DDBJ whole genome shotgun (WGS) entry which is preliminary data.</text>
</comment>
<dbReference type="PANTHER" id="PTHR13353">
    <property type="entry name" value="TRANSMEMBRANE PROTEIN 19"/>
    <property type="match status" value="1"/>
</dbReference>
<evidence type="ECO:0000256" key="5">
    <source>
        <dbReference type="ARBA" id="ARBA00023136"/>
    </source>
</evidence>
<dbReference type="Pfam" id="PF01940">
    <property type="entry name" value="DUF92"/>
    <property type="match status" value="1"/>
</dbReference>
<keyword evidence="3 6" id="KW-0812">Transmembrane</keyword>
<reference evidence="7" key="1">
    <citation type="submission" date="2016-09" db="EMBL/GenBank/DDBJ databases">
        <title>Draft genome of thermotolerant cyanobacterium Desertifilum sp. strain IPPAS B-1220.</title>
        <authorList>
            <person name="Sinetova M.A."/>
            <person name="Bolakhan K."/>
            <person name="Zayadan B.K."/>
            <person name="Mironov K.S."/>
            <person name="Ustinova V."/>
            <person name="Kupriyanova E.V."/>
            <person name="Sidorov R.A."/>
            <person name="Skrypnik A.N."/>
            <person name="Gogoleva N.E."/>
            <person name="Gogolev Y.V."/>
            <person name="Los D.A."/>
        </authorList>
    </citation>
    <scope>NUCLEOTIDE SEQUENCE [LARGE SCALE GENOMIC DNA]</scope>
    <source>
        <strain evidence="7">IPPAS B-1220</strain>
    </source>
</reference>
<dbReference type="EMBL" id="MJGC01000040">
    <property type="protein sequence ID" value="OEJ76246.1"/>
    <property type="molecule type" value="Genomic_DNA"/>
</dbReference>
<comment type="subcellular location">
    <subcellularLocation>
        <location evidence="1">Membrane</location>
        <topology evidence="1">Multi-pass membrane protein</topology>
    </subcellularLocation>
</comment>